<evidence type="ECO:0000313" key="1">
    <source>
        <dbReference type="EMBL" id="KKN06678.1"/>
    </source>
</evidence>
<gene>
    <name evidence="1" type="ORF">LCGC14_1074750</name>
</gene>
<name>A0A0F9QMX2_9ZZZZ</name>
<dbReference type="EMBL" id="LAZR01004659">
    <property type="protein sequence ID" value="KKN06678.1"/>
    <property type="molecule type" value="Genomic_DNA"/>
</dbReference>
<comment type="caution">
    <text evidence="1">The sequence shown here is derived from an EMBL/GenBank/DDBJ whole genome shotgun (WGS) entry which is preliminary data.</text>
</comment>
<sequence>MSVETAALLRGTATQSTATDNATATATVSATEATVHLAFGVRADYDAVVAAFKTITVKHGSTTWEAFNWDFNNGPFAFNFPVALKSDPNEAVSVELEASGASGVNGRATIYTATN</sequence>
<accession>A0A0F9QMX2</accession>
<organism evidence="1">
    <name type="scientific">marine sediment metagenome</name>
    <dbReference type="NCBI Taxonomy" id="412755"/>
    <lineage>
        <taxon>unclassified sequences</taxon>
        <taxon>metagenomes</taxon>
        <taxon>ecological metagenomes</taxon>
    </lineage>
</organism>
<proteinExistence type="predicted"/>
<protein>
    <submittedName>
        <fullName evidence="1">Uncharacterized protein</fullName>
    </submittedName>
</protein>
<reference evidence="1" key="1">
    <citation type="journal article" date="2015" name="Nature">
        <title>Complex archaea that bridge the gap between prokaryotes and eukaryotes.</title>
        <authorList>
            <person name="Spang A."/>
            <person name="Saw J.H."/>
            <person name="Jorgensen S.L."/>
            <person name="Zaremba-Niedzwiedzka K."/>
            <person name="Martijn J."/>
            <person name="Lind A.E."/>
            <person name="van Eijk R."/>
            <person name="Schleper C."/>
            <person name="Guy L."/>
            <person name="Ettema T.J."/>
        </authorList>
    </citation>
    <scope>NUCLEOTIDE SEQUENCE</scope>
</reference>
<dbReference type="AlphaFoldDB" id="A0A0F9QMX2"/>